<evidence type="ECO:0000256" key="2">
    <source>
        <dbReference type="ARBA" id="ARBA00022746"/>
    </source>
</evidence>
<name>A0A068NU99_FIMGI</name>
<dbReference type="OrthoDB" id="9814556at2"/>
<evidence type="ECO:0000256" key="3">
    <source>
        <dbReference type="ARBA" id="ARBA00023002"/>
    </source>
</evidence>
<evidence type="ECO:0000256" key="9">
    <source>
        <dbReference type="ARBA" id="ARBA00048532"/>
    </source>
</evidence>
<dbReference type="Pfam" id="PF01593">
    <property type="entry name" value="Amino_oxidase"/>
    <property type="match status" value="1"/>
</dbReference>
<dbReference type="AlphaFoldDB" id="A0A068NU99"/>
<evidence type="ECO:0000313" key="13">
    <source>
        <dbReference type="Proteomes" id="UP000027982"/>
    </source>
</evidence>
<dbReference type="EMBL" id="CP007139">
    <property type="protein sequence ID" value="AIE86942.1"/>
    <property type="molecule type" value="Genomic_DNA"/>
</dbReference>
<dbReference type="GO" id="GO:0016491">
    <property type="term" value="F:oxidoreductase activity"/>
    <property type="evidence" value="ECO:0007669"/>
    <property type="project" value="UniProtKB-KW"/>
</dbReference>
<dbReference type="Proteomes" id="UP000027982">
    <property type="component" value="Chromosome"/>
</dbReference>
<dbReference type="STRING" id="661478.OP10G_3574"/>
<proteinExistence type="inferred from homology"/>
<dbReference type="InterPro" id="IPR002937">
    <property type="entry name" value="Amino_oxidase"/>
</dbReference>
<sequence length="476" mass="53057">MRKQVVVVGGGQGGLSAAIYARLRGHDVMLLERSGVLGGKAAGIELSGYRLDPGPSIVILPRIYEQVFQDAGRNMADYLRFQRLDPISRVCFEGQPALDLPAGRAEIERLVREIAPGDAPNFTRLMANLDHVTPHIDRSIFAHPYDRPWQLADPHLVAFAMRFDLRATYKELVDGWFQSPLLRAFFYGFPSYGGQTYDSKAPGALMIPYLMLQEGVFYPEGGVSAIPAAFERLARELGVEFRTSANVTKLKMDGPRLGGVHLESGEVVAADAVISNVDRSTTREWLGDIDRRPPSLSYFTVHLGVRRRLPGLRHHTLLIPSDFERGFETLYRHRQFPEPPIVYLNDTTSTDASTAHPGCTNLFAVVTSPAEEDHLDWAGDYRSRVIATLARFGIVIDEAEIDFERTQTPTYFREMHGNYRGSLYGVDEKSRLFGGLFPLRNRDEQIDNLFYCGGSVQPGAGLPMVTLSGRFAASYL</sequence>
<dbReference type="RefSeq" id="WP_025229133.1">
    <property type="nucleotide sequence ID" value="NZ_CP007139.1"/>
</dbReference>
<gene>
    <name evidence="12" type="ORF">OP10G_3574</name>
</gene>
<dbReference type="NCBIfam" id="TIGR02734">
    <property type="entry name" value="crtI_fam"/>
    <property type="match status" value="1"/>
</dbReference>
<dbReference type="PANTHER" id="PTHR43734:SF7">
    <property type="entry name" value="4,4'-DIAPONEUROSPORENE OXYGENASE"/>
    <property type="match status" value="1"/>
</dbReference>
<dbReference type="PANTHER" id="PTHR43734">
    <property type="entry name" value="PHYTOENE DESATURASE"/>
    <property type="match status" value="1"/>
</dbReference>
<dbReference type="InterPro" id="IPR014105">
    <property type="entry name" value="Carotenoid/retinoid_OxRdtase"/>
</dbReference>
<evidence type="ECO:0000256" key="7">
    <source>
        <dbReference type="ARBA" id="ARBA00041900"/>
    </source>
</evidence>
<evidence type="ECO:0000256" key="10">
    <source>
        <dbReference type="RuleBase" id="RU362075"/>
    </source>
</evidence>
<evidence type="ECO:0000256" key="1">
    <source>
        <dbReference type="ARBA" id="ARBA00001974"/>
    </source>
</evidence>
<dbReference type="SUPFAM" id="SSF51905">
    <property type="entry name" value="FAD/NAD(P)-binding domain"/>
    <property type="match status" value="1"/>
</dbReference>
<dbReference type="KEGG" id="fgi:OP10G_3574"/>
<keyword evidence="3 10" id="KW-0560">Oxidoreductase</keyword>
<protein>
    <recommendedName>
        <fullName evidence="6">4,4'-diaponeurosporene oxygenase</fullName>
    </recommendedName>
    <alternativeName>
        <fullName evidence="7">4,4'-diaponeurosporene oxidase</fullName>
    </alternativeName>
    <alternativeName>
        <fullName evidence="8">Carotenoid oxidase</fullName>
    </alternativeName>
</protein>
<dbReference type="HOGENOM" id="CLU_019722_2_1_0"/>
<keyword evidence="13" id="KW-1185">Reference proteome</keyword>
<dbReference type="Gene3D" id="3.50.50.60">
    <property type="entry name" value="FAD/NAD(P)-binding domain"/>
    <property type="match status" value="2"/>
</dbReference>
<reference evidence="12 13" key="1">
    <citation type="journal article" date="2014" name="PLoS ONE">
        <title>The first complete genome sequence of the class fimbriimonadia in the phylum armatimonadetes.</title>
        <authorList>
            <person name="Hu Z.Y."/>
            <person name="Wang Y.Z."/>
            <person name="Im W.T."/>
            <person name="Wang S.Y."/>
            <person name="Zhao G.P."/>
            <person name="Zheng H.J."/>
            <person name="Quan Z.X."/>
        </authorList>
    </citation>
    <scope>NUCLEOTIDE SEQUENCE [LARGE SCALE GENOMIC DNA]</scope>
    <source>
        <strain evidence="12">Gsoil 348</strain>
    </source>
</reference>
<keyword evidence="2 10" id="KW-0125">Carotenoid biosynthesis</keyword>
<dbReference type="InterPro" id="IPR036188">
    <property type="entry name" value="FAD/NAD-bd_sf"/>
</dbReference>
<comment type="similarity">
    <text evidence="5">Belongs to the carotenoid/retinoid oxidoreductase family. CrtP subfamily.</text>
</comment>
<feature type="domain" description="Amine oxidase" evidence="11">
    <location>
        <begin position="14"/>
        <end position="474"/>
    </location>
</feature>
<evidence type="ECO:0000256" key="6">
    <source>
        <dbReference type="ARBA" id="ARBA00039159"/>
    </source>
</evidence>
<accession>A0A068NU99</accession>
<dbReference type="GO" id="GO:0016117">
    <property type="term" value="P:carotenoid biosynthetic process"/>
    <property type="evidence" value="ECO:0007669"/>
    <property type="project" value="UniProtKB-KW"/>
</dbReference>
<evidence type="ECO:0000313" key="12">
    <source>
        <dbReference type="EMBL" id="AIE86942.1"/>
    </source>
</evidence>
<dbReference type="eggNOG" id="COG1233">
    <property type="taxonomic scope" value="Bacteria"/>
</dbReference>
<comment type="cofactor">
    <cofactor evidence="1">
        <name>FAD</name>
        <dbReference type="ChEBI" id="CHEBI:57692"/>
    </cofactor>
</comment>
<evidence type="ECO:0000256" key="5">
    <source>
        <dbReference type="ARBA" id="ARBA00038194"/>
    </source>
</evidence>
<evidence type="ECO:0000256" key="4">
    <source>
        <dbReference type="ARBA" id="ARBA00037901"/>
    </source>
</evidence>
<evidence type="ECO:0000259" key="11">
    <source>
        <dbReference type="Pfam" id="PF01593"/>
    </source>
</evidence>
<comment type="pathway">
    <text evidence="4">Carotenoid biosynthesis; staphyloxanthin biosynthesis; staphyloxanthin from farnesyl diphosphate: step 3/5.</text>
</comment>
<comment type="catalytic activity">
    <reaction evidence="9">
        <text>all-trans-4,4'-diaponeurosporene + 2 AH2 + 2 O2 = 4,4'-diaponeurosporenal + 2 A + 3 H2O</text>
        <dbReference type="Rhea" id="RHEA:56104"/>
        <dbReference type="ChEBI" id="CHEBI:13193"/>
        <dbReference type="ChEBI" id="CHEBI:15377"/>
        <dbReference type="ChEBI" id="CHEBI:15379"/>
        <dbReference type="ChEBI" id="CHEBI:17499"/>
        <dbReference type="ChEBI" id="CHEBI:62743"/>
        <dbReference type="ChEBI" id="CHEBI:79065"/>
    </reaction>
</comment>
<organism evidence="12 13">
    <name type="scientific">Fimbriimonas ginsengisoli Gsoil 348</name>
    <dbReference type="NCBI Taxonomy" id="661478"/>
    <lineage>
        <taxon>Bacteria</taxon>
        <taxon>Bacillati</taxon>
        <taxon>Armatimonadota</taxon>
        <taxon>Fimbriimonadia</taxon>
        <taxon>Fimbriimonadales</taxon>
        <taxon>Fimbriimonadaceae</taxon>
        <taxon>Fimbriimonas</taxon>
    </lineage>
</organism>
<evidence type="ECO:0000256" key="8">
    <source>
        <dbReference type="ARBA" id="ARBA00042619"/>
    </source>
</evidence>